<protein>
    <submittedName>
        <fullName evidence="2">Uncharacterized protein</fullName>
    </submittedName>
</protein>
<evidence type="ECO:0000256" key="1">
    <source>
        <dbReference type="SAM" id="MobiDB-lite"/>
    </source>
</evidence>
<gene>
    <name evidence="2" type="ORF">L484_005777</name>
</gene>
<name>W9SBI7_9ROSA</name>
<dbReference type="Proteomes" id="UP000030645">
    <property type="component" value="Unassembled WGS sequence"/>
</dbReference>
<feature type="compositionally biased region" description="Low complexity" evidence="1">
    <location>
        <begin position="33"/>
        <end position="47"/>
    </location>
</feature>
<feature type="compositionally biased region" description="Basic and acidic residues" evidence="1">
    <location>
        <begin position="1"/>
        <end position="21"/>
    </location>
</feature>
<dbReference type="AlphaFoldDB" id="W9SBI7"/>
<evidence type="ECO:0000313" key="3">
    <source>
        <dbReference type="Proteomes" id="UP000030645"/>
    </source>
</evidence>
<keyword evidence="3" id="KW-1185">Reference proteome</keyword>
<reference evidence="3" key="1">
    <citation type="submission" date="2013-01" db="EMBL/GenBank/DDBJ databases">
        <title>Draft Genome Sequence of a Mulberry Tree, Morus notabilis C.K. Schneid.</title>
        <authorList>
            <person name="He N."/>
            <person name="Zhao S."/>
        </authorList>
    </citation>
    <scope>NUCLEOTIDE SEQUENCE</scope>
</reference>
<sequence>MEELVRVDAPPADKGKARESDLLTDMGPTAVKGGISAPTPPSGSTAPFRGGESPGGGRVAVARGF</sequence>
<proteinExistence type="predicted"/>
<dbReference type="EMBL" id="KE346033">
    <property type="protein sequence ID" value="EXC24728.1"/>
    <property type="molecule type" value="Genomic_DNA"/>
</dbReference>
<evidence type="ECO:0000313" key="2">
    <source>
        <dbReference type="EMBL" id="EXC24728.1"/>
    </source>
</evidence>
<feature type="region of interest" description="Disordered" evidence="1">
    <location>
        <begin position="1"/>
        <end position="65"/>
    </location>
</feature>
<accession>W9SBI7</accession>
<organism evidence="2 3">
    <name type="scientific">Morus notabilis</name>
    <dbReference type="NCBI Taxonomy" id="981085"/>
    <lineage>
        <taxon>Eukaryota</taxon>
        <taxon>Viridiplantae</taxon>
        <taxon>Streptophyta</taxon>
        <taxon>Embryophyta</taxon>
        <taxon>Tracheophyta</taxon>
        <taxon>Spermatophyta</taxon>
        <taxon>Magnoliopsida</taxon>
        <taxon>eudicotyledons</taxon>
        <taxon>Gunneridae</taxon>
        <taxon>Pentapetalae</taxon>
        <taxon>rosids</taxon>
        <taxon>fabids</taxon>
        <taxon>Rosales</taxon>
        <taxon>Moraceae</taxon>
        <taxon>Moreae</taxon>
        <taxon>Morus</taxon>
    </lineage>
</organism>